<dbReference type="EMBL" id="CP017829">
    <property type="protein sequence ID" value="APA16239.1"/>
    <property type="molecule type" value="Genomic_DNA"/>
</dbReference>
<keyword evidence="1" id="KW-0238">DNA-binding</keyword>
<dbReference type="SUPFAM" id="SSF46689">
    <property type="entry name" value="Homeodomain-like"/>
    <property type="match status" value="1"/>
</dbReference>
<dbReference type="Gene3D" id="1.10.10.60">
    <property type="entry name" value="Homeodomain-like"/>
    <property type="match status" value="1"/>
</dbReference>
<dbReference type="InterPro" id="IPR009057">
    <property type="entry name" value="Homeodomain-like_sf"/>
</dbReference>
<protein>
    <recommendedName>
        <fullName evidence="3">HTH CENPB-type domain-containing protein</fullName>
    </recommendedName>
</protein>
<evidence type="ECO:0000256" key="2">
    <source>
        <dbReference type="ARBA" id="ARBA00023242"/>
    </source>
</evidence>
<dbReference type="InterPro" id="IPR006600">
    <property type="entry name" value="HTH_CenpB_DNA-bd_dom"/>
</dbReference>
<dbReference type="InterPro" id="IPR007889">
    <property type="entry name" value="HTH_Psq"/>
</dbReference>
<keyword evidence="2" id="KW-0539">Nucleus</keyword>
<evidence type="ECO:0000313" key="5">
    <source>
        <dbReference type="Proteomes" id="UP000177798"/>
    </source>
</evidence>
<evidence type="ECO:0000313" key="4">
    <source>
        <dbReference type="EMBL" id="APA16239.1"/>
    </source>
</evidence>
<dbReference type="Proteomes" id="UP000177798">
    <property type="component" value="Chromosome 16"/>
</dbReference>
<dbReference type="GO" id="GO:0003677">
    <property type="term" value="F:DNA binding"/>
    <property type="evidence" value="ECO:0007669"/>
    <property type="project" value="UniProtKB-KW"/>
</dbReference>
<feature type="domain" description="HTH CENPB-type" evidence="3">
    <location>
        <begin position="57"/>
        <end position="138"/>
    </location>
</feature>
<dbReference type="Pfam" id="PF05225">
    <property type="entry name" value="HTH_psq"/>
    <property type="match status" value="1"/>
</dbReference>
<evidence type="ECO:0000259" key="3">
    <source>
        <dbReference type="PROSITE" id="PS51253"/>
    </source>
</evidence>
<accession>A0A1D9QMY8</accession>
<reference evidence="5" key="1">
    <citation type="journal article" date="2017" name="Genome Biol. Evol.">
        <title>The complete genome sequence of the phytopathogenic fungus Sclerotinia sclerotiorum reveals insights into the genome architecture of broad host range pathogens.</title>
        <authorList>
            <person name="Derbyshire M."/>
            <person name="Denton-Giles M."/>
            <person name="Hegedus D."/>
            <person name="Seifbarghy S."/>
            <person name="Rollins J."/>
            <person name="van Kan J."/>
            <person name="Seidl M.F."/>
            <person name="Faino L."/>
            <person name="Mbengue M."/>
            <person name="Navaud O."/>
            <person name="Raffaele S."/>
            <person name="Hammond-Kosack K."/>
            <person name="Heard S."/>
            <person name="Oliver R."/>
        </authorList>
    </citation>
    <scope>NUCLEOTIDE SEQUENCE [LARGE SCALE GENOMIC DNA]</scope>
    <source>
        <strain evidence="5">ATCC 18683 / 1980 / Ss-1</strain>
    </source>
</reference>
<name>A0A1D9QMY8_SCLS1</name>
<sequence>MHTESPLTPSQIEEKIQNAIIALQLKDFKSIRKAAEYFEVPKSTLIARVAGRKSRTQSHEMAQILSNTEENTLVRWISRFIITGFPATPILVKEITDEIRLRCVQVASSRIPTSTEIPPIGYEWIYRFQKRHPELKICYSYQLKSNQTKVTTLKNI</sequence>
<dbReference type="VEuPathDB" id="FungiDB:sscle_16g110090"/>
<dbReference type="AlphaFoldDB" id="A0A1D9QMY8"/>
<dbReference type="OrthoDB" id="3439594at2759"/>
<proteinExistence type="predicted"/>
<gene>
    <name evidence="4" type="ORF">sscle_16g110090</name>
</gene>
<dbReference type="PROSITE" id="PS51253">
    <property type="entry name" value="HTH_CENPB"/>
    <property type="match status" value="1"/>
</dbReference>
<organism evidence="4 5">
    <name type="scientific">Sclerotinia sclerotiorum (strain ATCC 18683 / 1980 / Ss-1)</name>
    <name type="common">White mold</name>
    <name type="synonym">Whetzelinia sclerotiorum</name>
    <dbReference type="NCBI Taxonomy" id="665079"/>
    <lineage>
        <taxon>Eukaryota</taxon>
        <taxon>Fungi</taxon>
        <taxon>Dikarya</taxon>
        <taxon>Ascomycota</taxon>
        <taxon>Pezizomycotina</taxon>
        <taxon>Leotiomycetes</taxon>
        <taxon>Helotiales</taxon>
        <taxon>Sclerotiniaceae</taxon>
        <taxon>Sclerotinia</taxon>
    </lineage>
</organism>
<evidence type="ECO:0000256" key="1">
    <source>
        <dbReference type="ARBA" id="ARBA00023125"/>
    </source>
</evidence>